<evidence type="ECO:0000256" key="6">
    <source>
        <dbReference type="ARBA" id="ARBA00023244"/>
    </source>
</evidence>
<comment type="function">
    <text evidence="1 8">Tetrapolymerization of the monopyrrole PBG into the hydroxymethylbilane pre-uroporphyrinogen in several discrete steps.</text>
</comment>
<dbReference type="PANTHER" id="PTHR11557">
    <property type="entry name" value="PORPHOBILINOGEN DEAMINASE"/>
    <property type="match status" value="1"/>
</dbReference>
<dbReference type="HAMAP" id="MF_00260">
    <property type="entry name" value="Porphobil_deam"/>
    <property type="match status" value="1"/>
</dbReference>
<dbReference type="InterPro" id="IPR036803">
    <property type="entry name" value="Porphobilinogen_deaminase_C_sf"/>
</dbReference>
<evidence type="ECO:0000256" key="4">
    <source>
        <dbReference type="ARBA" id="ARBA00011245"/>
    </source>
</evidence>
<dbReference type="CDD" id="cd13646">
    <property type="entry name" value="PBP2_EcHMBS_like"/>
    <property type="match status" value="1"/>
</dbReference>
<evidence type="ECO:0000256" key="5">
    <source>
        <dbReference type="ARBA" id="ARBA00022679"/>
    </source>
</evidence>
<dbReference type="PROSITE" id="PS00533">
    <property type="entry name" value="PORPHOBILINOGEN_DEAM"/>
    <property type="match status" value="1"/>
</dbReference>
<dbReference type="PRINTS" id="PR00151">
    <property type="entry name" value="PORPHBDMNASE"/>
</dbReference>
<dbReference type="SUPFAM" id="SSF54782">
    <property type="entry name" value="Porphobilinogen deaminase (hydroxymethylbilane synthase), C-terminal domain"/>
    <property type="match status" value="1"/>
</dbReference>
<evidence type="ECO:0000256" key="8">
    <source>
        <dbReference type="HAMAP-Rule" id="MF_00260"/>
    </source>
</evidence>
<comment type="catalytic activity">
    <reaction evidence="7 8">
        <text>4 porphobilinogen + H2O = hydroxymethylbilane + 4 NH4(+)</text>
        <dbReference type="Rhea" id="RHEA:13185"/>
        <dbReference type="ChEBI" id="CHEBI:15377"/>
        <dbReference type="ChEBI" id="CHEBI:28938"/>
        <dbReference type="ChEBI" id="CHEBI:57845"/>
        <dbReference type="ChEBI" id="CHEBI:58126"/>
        <dbReference type="EC" id="2.5.1.61"/>
    </reaction>
</comment>
<comment type="cofactor">
    <cofactor evidence="8">
        <name>dipyrromethane</name>
        <dbReference type="ChEBI" id="CHEBI:60342"/>
    </cofactor>
    <text evidence="8">Binds 1 dipyrromethane group covalently.</text>
</comment>
<dbReference type="RefSeq" id="WP_250725066.1">
    <property type="nucleotide sequence ID" value="NZ_CP098400.1"/>
</dbReference>
<evidence type="ECO:0000313" key="11">
    <source>
        <dbReference type="EMBL" id="URW80697.1"/>
    </source>
</evidence>
<keyword evidence="6 8" id="KW-0627">Porphyrin biosynthesis</keyword>
<evidence type="ECO:0000259" key="9">
    <source>
        <dbReference type="Pfam" id="PF01379"/>
    </source>
</evidence>
<accession>A0A9J6ZSY3</accession>
<dbReference type="FunFam" id="3.40.190.10:FF:000004">
    <property type="entry name" value="Porphobilinogen deaminase"/>
    <property type="match status" value="1"/>
</dbReference>
<dbReference type="InterPro" id="IPR022417">
    <property type="entry name" value="Porphobilin_deaminase_N"/>
</dbReference>
<dbReference type="FunFam" id="3.40.190.10:FF:000005">
    <property type="entry name" value="Porphobilinogen deaminase"/>
    <property type="match status" value="1"/>
</dbReference>
<gene>
    <name evidence="8 11" type="primary">hemC</name>
    <name evidence="11" type="ORF">M9189_04945</name>
</gene>
<keyword evidence="12" id="KW-1185">Reference proteome</keyword>
<organism evidence="11 12">
    <name type="scientific">Xiashengella succiniciproducens</name>
    <dbReference type="NCBI Taxonomy" id="2949635"/>
    <lineage>
        <taxon>Bacteria</taxon>
        <taxon>Pseudomonadati</taxon>
        <taxon>Bacteroidota</taxon>
        <taxon>Bacteroidia</taxon>
        <taxon>Marinilabiliales</taxon>
        <taxon>Marinilabiliaceae</taxon>
        <taxon>Xiashengella</taxon>
    </lineage>
</organism>
<dbReference type="Proteomes" id="UP001056426">
    <property type="component" value="Chromosome"/>
</dbReference>
<feature type="domain" description="Porphobilinogen deaminase C-terminal" evidence="10">
    <location>
        <begin position="223"/>
        <end position="293"/>
    </location>
</feature>
<reference evidence="11" key="1">
    <citation type="submission" date="2022-05" db="EMBL/GenBank/DDBJ databases">
        <authorList>
            <person name="Sun X."/>
        </authorList>
    </citation>
    <scope>NUCLEOTIDE SEQUENCE</scope>
    <source>
        <strain evidence="11">Ai-910</strain>
    </source>
</reference>
<dbReference type="AlphaFoldDB" id="A0A9J6ZSY3"/>
<dbReference type="KEGG" id="alkq:M9189_04945"/>
<dbReference type="GO" id="GO:0006782">
    <property type="term" value="P:protoporphyrinogen IX biosynthetic process"/>
    <property type="evidence" value="ECO:0007669"/>
    <property type="project" value="UniProtKB-UniRule"/>
</dbReference>
<dbReference type="Gene3D" id="3.40.190.10">
    <property type="entry name" value="Periplasmic binding protein-like II"/>
    <property type="match status" value="2"/>
</dbReference>
<dbReference type="PANTHER" id="PTHR11557:SF0">
    <property type="entry name" value="PORPHOBILINOGEN DEAMINASE"/>
    <property type="match status" value="1"/>
</dbReference>
<dbReference type="InterPro" id="IPR022418">
    <property type="entry name" value="Porphobilinogen_deaminase_C"/>
</dbReference>
<feature type="domain" description="Porphobilinogen deaminase N-terminal" evidence="9">
    <location>
        <begin position="4"/>
        <end position="211"/>
    </location>
</feature>
<dbReference type="GO" id="GO:0004418">
    <property type="term" value="F:hydroxymethylbilane synthase activity"/>
    <property type="evidence" value="ECO:0007669"/>
    <property type="project" value="UniProtKB-UniRule"/>
</dbReference>
<dbReference type="Pfam" id="PF03900">
    <property type="entry name" value="Porphobil_deamC"/>
    <property type="match status" value="1"/>
</dbReference>
<dbReference type="Gene3D" id="3.30.160.40">
    <property type="entry name" value="Porphobilinogen deaminase, C-terminal domain"/>
    <property type="match status" value="1"/>
</dbReference>
<evidence type="ECO:0000256" key="2">
    <source>
        <dbReference type="ARBA" id="ARBA00004735"/>
    </source>
</evidence>
<keyword evidence="5 8" id="KW-0808">Transferase</keyword>
<comment type="subunit">
    <text evidence="4 8">Monomer.</text>
</comment>
<dbReference type="GO" id="GO:0005737">
    <property type="term" value="C:cytoplasm"/>
    <property type="evidence" value="ECO:0007669"/>
    <property type="project" value="UniProtKB-UniRule"/>
</dbReference>
<evidence type="ECO:0000256" key="7">
    <source>
        <dbReference type="ARBA" id="ARBA00048169"/>
    </source>
</evidence>
<proteinExistence type="inferred from homology"/>
<dbReference type="SUPFAM" id="SSF53850">
    <property type="entry name" value="Periplasmic binding protein-like II"/>
    <property type="match status" value="1"/>
</dbReference>
<dbReference type="InterPro" id="IPR022419">
    <property type="entry name" value="Porphobilin_deaminase_cofac_BS"/>
</dbReference>
<name>A0A9J6ZSY3_9BACT</name>
<dbReference type="PIRSF" id="PIRSF001438">
    <property type="entry name" value="4pyrrol_synth_OHMeBilane_synth"/>
    <property type="match status" value="1"/>
</dbReference>
<dbReference type="InterPro" id="IPR000860">
    <property type="entry name" value="HemC"/>
</dbReference>
<feature type="modified residue" description="S-(dipyrrolylmethanemethyl)cysteine" evidence="8">
    <location>
        <position position="240"/>
    </location>
</feature>
<evidence type="ECO:0000313" key="12">
    <source>
        <dbReference type="Proteomes" id="UP001056426"/>
    </source>
</evidence>
<comment type="pathway">
    <text evidence="2">Porphyrin-containing compound metabolism; protoporphyrin-IX biosynthesis; coproporphyrinogen-III from 5-aminolevulinate: step 2/4.</text>
</comment>
<evidence type="ECO:0000256" key="3">
    <source>
        <dbReference type="ARBA" id="ARBA00005638"/>
    </source>
</evidence>
<dbReference type="EC" id="2.5.1.61" evidence="8"/>
<protein>
    <recommendedName>
        <fullName evidence="8">Porphobilinogen deaminase</fullName>
        <shortName evidence="8">PBG</shortName>
        <ecNumber evidence="8">2.5.1.61</ecNumber>
    </recommendedName>
    <alternativeName>
        <fullName evidence="8">Hydroxymethylbilane synthase</fullName>
        <shortName evidence="8">HMBS</shortName>
    </alternativeName>
    <alternativeName>
        <fullName evidence="8">Pre-uroporphyrinogen synthase</fullName>
    </alternativeName>
</protein>
<comment type="miscellaneous">
    <text evidence="8">The porphobilinogen subunits are added to the dipyrromethane group.</text>
</comment>
<comment type="similarity">
    <text evidence="3 8">Belongs to the HMBS family.</text>
</comment>
<sequence>MSKIKIGTRGSKLAMWQAEEVRRKLSEVHPELETELVVIHTKGDKILDTALSKIGDKGLFTRELEQALLDSEIDIAVHSLKDMPTELPEGLMLGGVLERGEVRDAFISRDGRRLSELTANDKVATSSLRRKAQLLALFPHLTVVDIRGNVDTRIQKMQDGHCDGIVVAGAGMERLGLSNLITEYLDPQTVLPAVSQGAIAIEMREDDEDIYELVDLINHFATWQAIVAERAFLRTMEGGCQIPLACYTSVVEGRFRMDAMVASLDGTKLIKDSFECNPEEASEEAIMLAQRMLENGAEEILNIIRGNE</sequence>
<evidence type="ECO:0000256" key="1">
    <source>
        <dbReference type="ARBA" id="ARBA00002869"/>
    </source>
</evidence>
<dbReference type="NCBIfam" id="TIGR00212">
    <property type="entry name" value="hemC"/>
    <property type="match status" value="1"/>
</dbReference>
<reference evidence="11" key="2">
    <citation type="submission" date="2022-06" db="EMBL/GenBank/DDBJ databases">
        <title>Xiashengella guii gen. nov. sp. nov., a bacterium isolated form anaerobic digestion tank.</title>
        <authorList>
            <person name="Huang H."/>
        </authorList>
    </citation>
    <scope>NUCLEOTIDE SEQUENCE</scope>
    <source>
        <strain evidence="11">Ai-910</strain>
    </source>
</reference>
<dbReference type="Pfam" id="PF01379">
    <property type="entry name" value="Porphobil_deam"/>
    <property type="match status" value="1"/>
</dbReference>
<evidence type="ECO:0000259" key="10">
    <source>
        <dbReference type="Pfam" id="PF03900"/>
    </source>
</evidence>
<dbReference type="EMBL" id="CP098400">
    <property type="protein sequence ID" value="URW80697.1"/>
    <property type="molecule type" value="Genomic_DNA"/>
</dbReference>